<evidence type="ECO:0000259" key="1">
    <source>
        <dbReference type="Pfam" id="PF10592"/>
    </source>
</evidence>
<accession>A0A1H9GKE4</accession>
<proteinExistence type="predicted"/>
<name>A0A1H9GKE4_9GAMM</name>
<dbReference type="Proteomes" id="UP000199496">
    <property type="component" value="Unassembled WGS sequence"/>
</dbReference>
<evidence type="ECO:0000313" key="2">
    <source>
        <dbReference type="EMBL" id="SEQ50576.1"/>
    </source>
</evidence>
<dbReference type="Pfam" id="PF10592">
    <property type="entry name" value="AIPR"/>
    <property type="match status" value="1"/>
</dbReference>
<dbReference type="AlphaFoldDB" id="A0A1H9GKE4"/>
<dbReference type="RefSeq" id="WP_090209483.1">
    <property type="nucleotide sequence ID" value="NZ_FOFO01000039.1"/>
</dbReference>
<dbReference type="STRING" id="867345.SAMN05421693_1396"/>
<dbReference type="InterPro" id="IPR018891">
    <property type="entry name" value="AIPR_C"/>
</dbReference>
<organism evidence="2 3">
    <name type="scientific">Ectothiorhodospira magna</name>
    <dbReference type="NCBI Taxonomy" id="867345"/>
    <lineage>
        <taxon>Bacteria</taxon>
        <taxon>Pseudomonadati</taxon>
        <taxon>Pseudomonadota</taxon>
        <taxon>Gammaproteobacteria</taxon>
        <taxon>Chromatiales</taxon>
        <taxon>Ectothiorhodospiraceae</taxon>
        <taxon>Ectothiorhodospira</taxon>
    </lineage>
</organism>
<sequence length="621" mass="70419">MISLRDFETQWLDEIESGSPSSTLKGHRFAQKILRDWLELDVDMAEIIYCDGSGDGGIDAAVFIPSEAEEGSEGDTWMLVQSKYGSAFRGVDTLFVEANKVFATLEGQRDNLSSVSDDVVKRIRQFLSQAGAKDRLEYVVATNQRLTHAEYDALEAIRGIGHEKFGAIFSVADVSIETIYNKRAEGNIFGGNRLKVTLKTSISSSGEILYVGSTKLKDMFEFMQEYKKQTGDLDTLYDKNVRKYLGHRRKVNKGIEHTILHYPERFGLYNNGITIVAEAVSQEADNRVVLFNPYVVNGCQTTRSIYLILQQKLNSGGKGNGGVSHQQWLKRLDNAVVVTKIVVVGDEGEELLTETTRYTNSQNAVSEKDFLSLEANFRSWASEFNAQYGVFLEIQRGSWDARKAWQKQNPTTQPQYESSVYAFELLKVYVAGWVGEPGAALGSNSRFAPGGFWFKKVNELPEFDVEAIYAAYLLKQLADGYNFGRASEQKSRKQSRSLTRFLFYMVAIDLLRNFLLMQDMEHENKDISQVIARLHKSDLLHEIGIISINLIDDYFRHGAEDTLFDEPGFRRTQEIRQFLMSDKLGKDDQYSPGLKAQLNYARRDFRRSPIAEKIKAVLKED</sequence>
<gene>
    <name evidence="2" type="ORF">SAMN05421693_1396</name>
</gene>
<protein>
    <submittedName>
        <fullName evidence="2">AIPR protein</fullName>
    </submittedName>
</protein>
<dbReference type="OrthoDB" id="9806213at2"/>
<reference evidence="2 3" key="1">
    <citation type="submission" date="2016-10" db="EMBL/GenBank/DDBJ databases">
        <authorList>
            <person name="de Groot N.N."/>
        </authorList>
    </citation>
    <scope>NUCLEOTIDE SEQUENCE [LARGE SCALE GENOMIC DNA]</scope>
    <source>
        <strain evidence="2 3">B7-7</strain>
    </source>
</reference>
<dbReference type="EMBL" id="FOFO01000039">
    <property type="protein sequence ID" value="SEQ50576.1"/>
    <property type="molecule type" value="Genomic_DNA"/>
</dbReference>
<keyword evidence="3" id="KW-1185">Reference proteome</keyword>
<evidence type="ECO:0000313" key="3">
    <source>
        <dbReference type="Proteomes" id="UP000199496"/>
    </source>
</evidence>
<feature type="domain" description="Abortive phage infection protein C-terminal" evidence="1">
    <location>
        <begin position="238"/>
        <end position="526"/>
    </location>
</feature>